<accession>A0ABS6BXR1</accession>
<dbReference type="InterPro" id="IPR012902">
    <property type="entry name" value="N_methyl_site"/>
</dbReference>
<evidence type="ECO:0000313" key="2">
    <source>
        <dbReference type="EMBL" id="MBU3161388.1"/>
    </source>
</evidence>
<evidence type="ECO:0000313" key="3">
    <source>
        <dbReference type="Proteomes" id="UP000776252"/>
    </source>
</evidence>
<proteinExistence type="predicted"/>
<dbReference type="Proteomes" id="UP000776252">
    <property type="component" value="Unassembled WGS sequence"/>
</dbReference>
<gene>
    <name evidence="2" type="ORF">KPL37_16895</name>
</gene>
<protein>
    <submittedName>
        <fullName evidence="2">Type II secretion system GspH family protein</fullName>
    </submittedName>
</protein>
<sequence length="173" mass="19864">MIFKCRNLEGNFKSKFVRRGFTLIEMILVLSIMGIIGGASVVSVRYYNTMKNKVDADYSCNVIVSFINNSKMYCRENSCSGVIKFDVQRNEIKLVRDTNMVSKQILSNKITMERVIWNNENKGFLIEKDGYSDTSGSIYLKDNNLNEYKITIRVASKFIEIKMKVGSNYVSVK</sequence>
<keyword evidence="3" id="KW-1185">Reference proteome</keyword>
<name>A0ABS6BXR1_9CLOT</name>
<feature type="transmembrane region" description="Helical" evidence="1">
    <location>
        <begin position="21"/>
        <end position="47"/>
    </location>
</feature>
<comment type="caution">
    <text evidence="2">The sequence shown here is derived from an EMBL/GenBank/DDBJ whole genome shotgun (WGS) entry which is preliminary data.</text>
</comment>
<organism evidence="2 3">
    <name type="scientific">Clostridium frigoris</name>
    <dbReference type="NCBI Taxonomy" id="205327"/>
    <lineage>
        <taxon>Bacteria</taxon>
        <taxon>Bacillati</taxon>
        <taxon>Bacillota</taxon>
        <taxon>Clostridia</taxon>
        <taxon>Eubacteriales</taxon>
        <taxon>Clostridiaceae</taxon>
        <taxon>Clostridium</taxon>
    </lineage>
</organism>
<dbReference type="NCBIfam" id="TIGR02532">
    <property type="entry name" value="IV_pilin_GFxxxE"/>
    <property type="match status" value="1"/>
</dbReference>
<keyword evidence="1" id="KW-0812">Transmembrane</keyword>
<reference evidence="2 3" key="1">
    <citation type="submission" date="2021-06" db="EMBL/GenBank/DDBJ databases">
        <title>Clostridia strains as spoilage organisms.</title>
        <authorList>
            <person name="Wambui J."/>
            <person name="Stephan R."/>
            <person name="Stevens M.J.A."/>
        </authorList>
    </citation>
    <scope>NUCLEOTIDE SEQUENCE [LARGE SCALE GENOMIC DNA]</scope>
    <source>
        <strain evidence="2 3">DSM 14204</strain>
    </source>
</reference>
<dbReference type="RefSeq" id="WP_216151201.1">
    <property type="nucleotide sequence ID" value="NZ_JAHLDV010000061.1"/>
</dbReference>
<dbReference type="EMBL" id="JAHLDV010000061">
    <property type="protein sequence ID" value="MBU3161388.1"/>
    <property type="molecule type" value="Genomic_DNA"/>
</dbReference>
<evidence type="ECO:0000256" key="1">
    <source>
        <dbReference type="SAM" id="Phobius"/>
    </source>
</evidence>
<dbReference type="PROSITE" id="PS00409">
    <property type="entry name" value="PROKAR_NTER_METHYL"/>
    <property type="match status" value="1"/>
</dbReference>
<keyword evidence="1" id="KW-0472">Membrane</keyword>
<keyword evidence="1" id="KW-1133">Transmembrane helix</keyword>
<dbReference type="Pfam" id="PF07963">
    <property type="entry name" value="N_methyl"/>
    <property type="match status" value="1"/>
</dbReference>